<dbReference type="InterPro" id="IPR015422">
    <property type="entry name" value="PyrdxlP-dep_Trfase_small"/>
</dbReference>
<reference evidence="11 12" key="1">
    <citation type="submission" date="2018-03" db="EMBL/GenBank/DDBJ databases">
        <title>Genome sequence of Moorella humiferrea DSM 23265.</title>
        <authorList>
            <person name="Poehlein A."/>
            <person name="Daniel R."/>
        </authorList>
    </citation>
    <scope>NUCLEOTIDE SEQUENCE [LARGE SCALE GENOMIC DNA]</scope>
    <source>
        <strain evidence="11 12">DSM 23265</strain>
    </source>
</reference>
<comment type="caution">
    <text evidence="11">The sequence shown here is derived from an EMBL/GenBank/DDBJ whole genome shotgun (WGS) entry which is preliminary data.</text>
</comment>
<dbReference type="PANTHER" id="PTHR42885">
    <property type="entry name" value="HISTIDINOL-PHOSPHATE AMINOTRANSFERASE-RELATED"/>
    <property type="match status" value="1"/>
</dbReference>
<gene>
    <name evidence="11" type="primary">cobD</name>
    <name evidence="11" type="ORF">MOHU_02660</name>
</gene>
<organism evidence="11 12">
    <name type="scientific">Neomoorella humiferrea</name>
    <dbReference type="NCBI Taxonomy" id="676965"/>
    <lineage>
        <taxon>Bacteria</taxon>
        <taxon>Bacillati</taxon>
        <taxon>Bacillota</taxon>
        <taxon>Clostridia</taxon>
        <taxon>Neomoorellales</taxon>
        <taxon>Neomoorellaceae</taxon>
        <taxon>Neomoorella</taxon>
    </lineage>
</organism>
<dbReference type="AlphaFoldDB" id="A0A2T0AXF8"/>
<dbReference type="Pfam" id="PF00155">
    <property type="entry name" value="Aminotran_1_2"/>
    <property type="match status" value="1"/>
</dbReference>
<evidence type="ECO:0000256" key="1">
    <source>
        <dbReference type="ARBA" id="ARBA00001933"/>
    </source>
</evidence>
<dbReference type="UniPathway" id="UPA00148"/>
<dbReference type="NCBIfam" id="TIGR01140">
    <property type="entry name" value="L_thr_O3P_dcar"/>
    <property type="match status" value="1"/>
</dbReference>
<protein>
    <recommendedName>
        <fullName evidence="4">threonine-phosphate decarboxylase</fullName>
        <ecNumber evidence="4">4.1.1.81</ecNumber>
    </recommendedName>
    <alternativeName>
        <fullName evidence="8">L-threonine-O-3-phosphate decarboxylase</fullName>
    </alternativeName>
</protein>
<comment type="cofactor">
    <cofactor evidence="1">
        <name>pyridoxal 5'-phosphate</name>
        <dbReference type="ChEBI" id="CHEBI:597326"/>
    </cofactor>
</comment>
<keyword evidence="6" id="KW-0663">Pyridoxal phosphate</keyword>
<feature type="domain" description="Aminotransferase class I/classII large" evidence="10">
    <location>
        <begin position="27"/>
        <end position="359"/>
    </location>
</feature>
<dbReference type="InterPro" id="IPR004839">
    <property type="entry name" value="Aminotransferase_I/II_large"/>
</dbReference>
<name>A0A2T0AXF8_9FIRM</name>
<comment type="pathway">
    <text evidence="3">Cofactor biosynthesis; adenosylcobalamin biosynthesis.</text>
</comment>
<dbReference type="SUPFAM" id="SSF53383">
    <property type="entry name" value="PLP-dependent transferases"/>
    <property type="match status" value="1"/>
</dbReference>
<dbReference type="GO" id="GO:0048472">
    <property type="term" value="F:threonine-phosphate decarboxylase activity"/>
    <property type="evidence" value="ECO:0007669"/>
    <property type="project" value="UniProtKB-EC"/>
</dbReference>
<evidence type="ECO:0000256" key="6">
    <source>
        <dbReference type="ARBA" id="ARBA00022898"/>
    </source>
</evidence>
<evidence type="ECO:0000259" key="10">
    <source>
        <dbReference type="Pfam" id="PF00155"/>
    </source>
</evidence>
<evidence type="ECO:0000256" key="5">
    <source>
        <dbReference type="ARBA" id="ARBA00022573"/>
    </source>
</evidence>
<evidence type="ECO:0000256" key="8">
    <source>
        <dbReference type="ARBA" id="ARBA00029996"/>
    </source>
</evidence>
<evidence type="ECO:0000256" key="2">
    <source>
        <dbReference type="ARBA" id="ARBA00003444"/>
    </source>
</evidence>
<keyword evidence="7 11" id="KW-0456">Lyase</keyword>
<dbReference type="PROSITE" id="PS00105">
    <property type="entry name" value="AA_TRANSFER_CLASS_1"/>
    <property type="match status" value="1"/>
</dbReference>
<dbReference type="InterPro" id="IPR015421">
    <property type="entry name" value="PyrdxlP-dep_Trfase_major"/>
</dbReference>
<evidence type="ECO:0000313" key="11">
    <source>
        <dbReference type="EMBL" id="PRR75502.1"/>
    </source>
</evidence>
<sequence>MEQASGRSFHGGDWQGAVDKYGWQPDEILDFSSNINPLGPPSRVIAALQENLKAVRRYPDPQCRQLKQALAKYLQVNPAALIAANGASELIYLIVQALRPRRVLVAEPTFGEYQRSAAMVGAEVVTLELEPASAFVLDIDSWRKKLPGVDLAFLCNPNNPTGKLLETGILHAIVESCRQQGVFLVLDESFLDFCHNWRELSLVATAAAQEGILILRSLTKIFALPGLRLGCGVAHPKLVAGLEGRRDPWSVNILAQIAGVVALADTGYLTKTQELIRREKEYLYYGLAELAGFRPFHPEVNFILTDISASGLTASELAHHLARERILIRDCSSFPGLGPTYFRTAVLDRAANHKLLQALKKIVEEN</sequence>
<dbReference type="InterPro" id="IPR005860">
    <property type="entry name" value="CobD"/>
</dbReference>
<dbReference type="RefSeq" id="WP_170066121.1">
    <property type="nucleotide sequence ID" value="NZ_CP136419.1"/>
</dbReference>
<dbReference type="Proteomes" id="UP000238415">
    <property type="component" value="Unassembled WGS sequence"/>
</dbReference>
<evidence type="ECO:0000256" key="4">
    <source>
        <dbReference type="ARBA" id="ARBA00012285"/>
    </source>
</evidence>
<keyword evidence="5" id="KW-0169">Cobalamin biosynthesis</keyword>
<evidence type="ECO:0000256" key="3">
    <source>
        <dbReference type="ARBA" id="ARBA00004953"/>
    </source>
</evidence>
<keyword evidence="12" id="KW-1185">Reference proteome</keyword>
<dbReference type="EMBL" id="PVXM01000004">
    <property type="protein sequence ID" value="PRR75502.1"/>
    <property type="molecule type" value="Genomic_DNA"/>
</dbReference>
<evidence type="ECO:0000313" key="12">
    <source>
        <dbReference type="Proteomes" id="UP000238415"/>
    </source>
</evidence>
<dbReference type="EC" id="4.1.1.81" evidence="4"/>
<dbReference type="GO" id="GO:0030170">
    <property type="term" value="F:pyridoxal phosphate binding"/>
    <property type="evidence" value="ECO:0007669"/>
    <property type="project" value="InterPro"/>
</dbReference>
<dbReference type="Gene3D" id="3.40.640.10">
    <property type="entry name" value="Type I PLP-dependent aspartate aminotransferase-like (Major domain)"/>
    <property type="match status" value="1"/>
</dbReference>
<dbReference type="CDD" id="cd00609">
    <property type="entry name" value="AAT_like"/>
    <property type="match status" value="1"/>
</dbReference>
<dbReference type="Gene3D" id="3.90.1150.10">
    <property type="entry name" value="Aspartate Aminotransferase, domain 1"/>
    <property type="match status" value="1"/>
</dbReference>
<dbReference type="InterPro" id="IPR004838">
    <property type="entry name" value="NHTrfase_class1_PyrdxlP-BS"/>
</dbReference>
<dbReference type="PANTHER" id="PTHR42885:SF1">
    <property type="entry name" value="THREONINE-PHOSPHATE DECARBOXYLASE"/>
    <property type="match status" value="1"/>
</dbReference>
<evidence type="ECO:0000256" key="7">
    <source>
        <dbReference type="ARBA" id="ARBA00023239"/>
    </source>
</evidence>
<dbReference type="GO" id="GO:0009236">
    <property type="term" value="P:cobalamin biosynthetic process"/>
    <property type="evidence" value="ECO:0007669"/>
    <property type="project" value="UniProtKB-UniPathway"/>
</dbReference>
<comment type="function">
    <text evidence="2">Decarboxylates L-threonine-O-3-phosphate to yield (R)-1-amino-2-propanol O-2-phosphate, the precursor for the linkage between the nucleotide loop and the corrin ring in cobalamin.</text>
</comment>
<evidence type="ECO:0000256" key="9">
    <source>
        <dbReference type="ARBA" id="ARBA00048531"/>
    </source>
</evidence>
<proteinExistence type="predicted"/>
<accession>A0A2T0AXF8</accession>
<dbReference type="InterPro" id="IPR015424">
    <property type="entry name" value="PyrdxlP-dep_Trfase"/>
</dbReference>
<comment type="catalytic activity">
    <reaction evidence="9">
        <text>O-phospho-L-threonine + H(+) = (R)-1-aminopropan-2-yl phosphate + CO2</text>
        <dbReference type="Rhea" id="RHEA:11492"/>
        <dbReference type="ChEBI" id="CHEBI:15378"/>
        <dbReference type="ChEBI" id="CHEBI:16526"/>
        <dbReference type="ChEBI" id="CHEBI:58563"/>
        <dbReference type="ChEBI" id="CHEBI:58675"/>
        <dbReference type="EC" id="4.1.1.81"/>
    </reaction>
</comment>